<reference evidence="2 3" key="1">
    <citation type="submission" date="2016-10" db="EMBL/GenBank/DDBJ databases">
        <authorList>
            <person name="de Groot N.N."/>
        </authorList>
    </citation>
    <scope>NUCLEOTIDE SEQUENCE [LARGE SCALE GENOMIC DNA]</scope>
    <source>
        <strain evidence="2 3">LMG 27731</strain>
    </source>
</reference>
<dbReference type="AlphaFoldDB" id="A0A1I6YGC9"/>
<dbReference type="EMBL" id="FPBH01000001">
    <property type="protein sequence ID" value="SFT49391.1"/>
    <property type="molecule type" value="Genomic_DNA"/>
</dbReference>
<dbReference type="Proteomes" id="UP000198844">
    <property type="component" value="Unassembled WGS sequence"/>
</dbReference>
<name>A0A1I6YGC9_9BURK</name>
<evidence type="ECO:0000313" key="2">
    <source>
        <dbReference type="EMBL" id="SFT49391.1"/>
    </source>
</evidence>
<organism evidence="2 3">
    <name type="scientific">Paraburkholderia aspalathi</name>
    <dbReference type="NCBI Taxonomy" id="1324617"/>
    <lineage>
        <taxon>Bacteria</taxon>
        <taxon>Pseudomonadati</taxon>
        <taxon>Pseudomonadota</taxon>
        <taxon>Betaproteobacteria</taxon>
        <taxon>Burkholderiales</taxon>
        <taxon>Burkholderiaceae</taxon>
        <taxon>Paraburkholderia</taxon>
    </lineage>
</organism>
<keyword evidence="1" id="KW-1133">Transmembrane helix</keyword>
<proteinExistence type="predicted"/>
<keyword evidence="1" id="KW-0812">Transmembrane</keyword>
<evidence type="ECO:0000313" key="3">
    <source>
        <dbReference type="Proteomes" id="UP000198844"/>
    </source>
</evidence>
<accession>A0A1I6YGC9</accession>
<gene>
    <name evidence="2" type="ORF">SAMN05192563_1001479</name>
</gene>
<feature type="transmembrane region" description="Helical" evidence="1">
    <location>
        <begin position="22"/>
        <end position="44"/>
    </location>
</feature>
<sequence>MIFRSVHPGAPLPRVLFPVPRLAVRVVLIGAQTAALLLGGISVMRRLPAWMRYRCVATPGFAREHFAGGLTLPDVLEATAILFDRKDALHDVFFGLRLGAAVGRYPRHYFPSPTALLNAILD</sequence>
<evidence type="ECO:0000256" key="1">
    <source>
        <dbReference type="SAM" id="Phobius"/>
    </source>
</evidence>
<keyword evidence="1" id="KW-0472">Membrane</keyword>
<protein>
    <submittedName>
        <fullName evidence="2">Uncharacterized protein</fullName>
    </submittedName>
</protein>
<dbReference type="Gene3D" id="3.40.190.10">
    <property type="entry name" value="Periplasmic binding protein-like II"/>
    <property type="match status" value="1"/>
</dbReference>